<reference evidence="1" key="1">
    <citation type="submission" date="2014-09" db="EMBL/GenBank/DDBJ databases">
        <authorList>
            <person name="Magalhaes I.L.F."/>
            <person name="Oliveira U."/>
            <person name="Santos F.R."/>
            <person name="Vidigal T.H.D.A."/>
            <person name="Brescovit A.D."/>
            <person name="Santos A.J."/>
        </authorList>
    </citation>
    <scope>NUCLEOTIDE SEQUENCE</scope>
    <source>
        <tissue evidence="1">Shoot tissue taken approximately 20 cm above the soil surface</tissue>
    </source>
</reference>
<name>A0A0A8ZWB4_ARUDO</name>
<protein>
    <submittedName>
        <fullName evidence="1">Uncharacterized protein</fullName>
    </submittedName>
</protein>
<sequence length="43" mass="5007">MRSQTEVLPPRIKGQEEWASLNQIDTPRGYEALLKQAILHLQF</sequence>
<dbReference type="AlphaFoldDB" id="A0A0A8ZWB4"/>
<evidence type="ECO:0000313" key="1">
    <source>
        <dbReference type="EMBL" id="JAD43664.1"/>
    </source>
</evidence>
<reference evidence="1" key="2">
    <citation type="journal article" date="2015" name="Data Brief">
        <title>Shoot transcriptome of the giant reed, Arundo donax.</title>
        <authorList>
            <person name="Barrero R.A."/>
            <person name="Guerrero F.D."/>
            <person name="Moolhuijzen P."/>
            <person name="Goolsby J.A."/>
            <person name="Tidwell J."/>
            <person name="Bellgard S.E."/>
            <person name="Bellgard M.I."/>
        </authorList>
    </citation>
    <scope>NUCLEOTIDE SEQUENCE</scope>
    <source>
        <tissue evidence="1">Shoot tissue taken approximately 20 cm above the soil surface</tissue>
    </source>
</reference>
<organism evidence="1">
    <name type="scientific">Arundo donax</name>
    <name type="common">Giant reed</name>
    <name type="synonym">Donax arundinaceus</name>
    <dbReference type="NCBI Taxonomy" id="35708"/>
    <lineage>
        <taxon>Eukaryota</taxon>
        <taxon>Viridiplantae</taxon>
        <taxon>Streptophyta</taxon>
        <taxon>Embryophyta</taxon>
        <taxon>Tracheophyta</taxon>
        <taxon>Spermatophyta</taxon>
        <taxon>Magnoliopsida</taxon>
        <taxon>Liliopsida</taxon>
        <taxon>Poales</taxon>
        <taxon>Poaceae</taxon>
        <taxon>PACMAD clade</taxon>
        <taxon>Arundinoideae</taxon>
        <taxon>Arundineae</taxon>
        <taxon>Arundo</taxon>
    </lineage>
</organism>
<proteinExistence type="predicted"/>
<accession>A0A0A8ZWB4</accession>
<dbReference type="EMBL" id="GBRH01254231">
    <property type="protein sequence ID" value="JAD43664.1"/>
    <property type="molecule type" value="Transcribed_RNA"/>
</dbReference>